<protein>
    <submittedName>
        <fullName evidence="4">AAA family ATPase</fullName>
    </submittedName>
</protein>
<keyword evidence="5" id="KW-1185">Reference proteome</keyword>
<dbReference type="Pfam" id="PF13191">
    <property type="entry name" value="AAA_16"/>
    <property type="match status" value="1"/>
</dbReference>
<dbReference type="Pfam" id="PF00211">
    <property type="entry name" value="Guanylate_cyc"/>
    <property type="match status" value="1"/>
</dbReference>
<dbReference type="SMART" id="SM00044">
    <property type="entry name" value="CYCc"/>
    <property type="match status" value="1"/>
</dbReference>
<dbReference type="SUPFAM" id="SSF52540">
    <property type="entry name" value="P-loop containing nucleoside triphosphate hydrolases"/>
    <property type="match status" value="1"/>
</dbReference>
<evidence type="ECO:0000313" key="4">
    <source>
        <dbReference type="EMBL" id="GAA3627696.1"/>
    </source>
</evidence>
<dbReference type="Gene3D" id="1.25.40.10">
    <property type="entry name" value="Tetratricopeptide repeat domain"/>
    <property type="match status" value="1"/>
</dbReference>
<keyword evidence="1" id="KW-0547">Nucleotide-binding</keyword>
<dbReference type="CDD" id="cd07302">
    <property type="entry name" value="CHD"/>
    <property type="match status" value="1"/>
</dbReference>
<evidence type="ECO:0000256" key="2">
    <source>
        <dbReference type="ARBA" id="ARBA00022840"/>
    </source>
</evidence>
<proteinExistence type="predicted"/>
<reference evidence="5" key="1">
    <citation type="journal article" date="2019" name="Int. J. Syst. Evol. Microbiol.">
        <title>The Global Catalogue of Microorganisms (GCM) 10K type strain sequencing project: providing services to taxonomists for standard genome sequencing and annotation.</title>
        <authorList>
            <consortium name="The Broad Institute Genomics Platform"/>
            <consortium name="The Broad Institute Genome Sequencing Center for Infectious Disease"/>
            <person name="Wu L."/>
            <person name="Ma J."/>
        </authorList>
    </citation>
    <scope>NUCLEOTIDE SEQUENCE [LARGE SCALE GENOMIC DNA]</scope>
    <source>
        <strain evidence="5">JCM 16929</strain>
    </source>
</reference>
<dbReference type="RefSeq" id="WP_344806400.1">
    <property type="nucleotide sequence ID" value="NZ_BAABAB010000022.1"/>
</dbReference>
<evidence type="ECO:0000313" key="5">
    <source>
        <dbReference type="Proteomes" id="UP001501490"/>
    </source>
</evidence>
<dbReference type="SUPFAM" id="SSF48452">
    <property type="entry name" value="TPR-like"/>
    <property type="match status" value="2"/>
</dbReference>
<dbReference type="InterPro" id="IPR029787">
    <property type="entry name" value="Nucleotide_cyclase"/>
</dbReference>
<dbReference type="PANTHER" id="PTHR16305:SF28">
    <property type="entry name" value="GUANYLATE CYCLASE DOMAIN-CONTAINING PROTEIN"/>
    <property type="match status" value="1"/>
</dbReference>
<organism evidence="4 5">
    <name type="scientific">Microlunatus ginsengisoli</name>
    <dbReference type="NCBI Taxonomy" id="363863"/>
    <lineage>
        <taxon>Bacteria</taxon>
        <taxon>Bacillati</taxon>
        <taxon>Actinomycetota</taxon>
        <taxon>Actinomycetes</taxon>
        <taxon>Propionibacteriales</taxon>
        <taxon>Propionibacteriaceae</taxon>
        <taxon>Microlunatus</taxon>
    </lineage>
</organism>
<dbReference type="InterPro" id="IPR027417">
    <property type="entry name" value="P-loop_NTPase"/>
</dbReference>
<dbReference type="InterPro" id="IPR011990">
    <property type="entry name" value="TPR-like_helical_dom_sf"/>
</dbReference>
<dbReference type="InterPro" id="IPR041664">
    <property type="entry name" value="AAA_16"/>
</dbReference>
<gene>
    <name evidence="4" type="ORF">GCM10022236_32520</name>
</gene>
<dbReference type="Gene3D" id="3.30.70.1230">
    <property type="entry name" value="Nucleotide cyclase"/>
    <property type="match status" value="1"/>
</dbReference>
<dbReference type="PROSITE" id="PS50125">
    <property type="entry name" value="GUANYLATE_CYCLASE_2"/>
    <property type="match status" value="1"/>
</dbReference>
<feature type="domain" description="Guanylate cyclase" evidence="3">
    <location>
        <begin position="49"/>
        <end position="182"/>
    </location>
</feature>
<dbReference type="InterPro" id="IPR001054">
    <property type="entry name" value="A/G_cyclase"/>
</dbReference>
<evidence type="ECO:0000256" key="1">
    <source>
        <dbReference type="ARBA" id="ARBA00022741"/>
    </source>
</evidence>
<sequence length="1108" mass="121100">MKRCPSCDGENPAAAKYCCECGSPFAPAETAAKHPPAASRAAAERRQITCLFCDIVKSVELAERLDPEELQETMEAYRRACTSVVRRFEGHVQNLPGDGIMVYFGFPSAHEDDVQRAVRSGLGIVEAIGRLNGQIQSERDPSLHVRVGIDTGVVVAGAVRADQGLEGLAAFGVTPSVAARLQGLAAPDAVVISAATYGLIAGYFDCRELGFRSIRGLSQPMAVYQVMHESGARSRLDVAAQRGLSPMQGRDGELGDLTERWANARAGRGGVALVAGEPGIGKSRLIWALQQHVAQSPDAYLIRLACSPYFANTAFYPIIQLLERFLEFGPDDSVDQRLDKLDGLLAQYGFEAPSVVPILATLLGVPFEARYVQPEAPAERQRQLTIEALVRMILIRAAHQPVLVVVEDLHWADPSSMDVLTQLIERVPQTRQLVVFSFRPEFVPPWSDPRFGRLNLNRLGTDASARIVTEVAGMPVPAEQLGQLVGKADGVPLYLEELTKLLVEQGLIRGNGQRRSARPLPELAIPATLADSLTARLDRLGDAKGVAQLGAVIGRHFSYELLAAVSEETVSMDSGALSQNLARLVDAGVLFVDRDQHGETYTFKHALIQDAAYTSLLRSTRRQYHRHIAQALSEQFPGSVDTAPELLARHYTQAGMVAESVPCWLHAGERASRASAYVEAIAHLTTGLDLLAELPDGPQRSGVELQFRLALGPAYMALRGYAAPEVEACYQRARELCRELGDTPQLAPVLHGLWSYYIVRAQHTSALTLGEQVLQLGATANDDWLLLQGNMEAGWSRFFLGQFEHARIHLERVIELYDHDRYGSHAFIYGDNLGTSASGALAQVLWMIGYPDQSLRLTQATLATLRTRVEHPYSVAFGLDVAAFMRQYRGDAAATRSLADEAYTLSDQHGLAFTGAMAAIFKGWVLTREGRLDEGLAQLRRGLADQLATGAELVRPYWLCLIAEACLHSDAVSDALALLDDAEAAADRTGERVWEAEIHRLRGQGLLAASKAVNPEGIRSAEGSYRRALDVARRQGARSLELRAAVFLCRLWLTQGREREARELLAPIYGWFTEGHDAPDLIEAKKLLTQPDSSNINEPYSTLLGRGE</sequence>
<dbReference type="PANTHER" id="PTHR16305">
    <property type="entry name" value="TESTICULAR SOLUBLE ADENYLYL CYCLASE"/>
    <property type="match status" value="1"/>
</dbReference>
<dbReference type="Proteomes" id="UP001501490">
    <property type="component" value="Unassembled WGS sequence"/>
</dbReference>
<keyword evidence="2" id="KW-0067">ATP-binding</keyword>
<dbReference type="SUPFAM" id="SSF55073">
    <property type="entry name" value="Nucleotide cyclase"/>
    <property type="match status" value="1"/>
</dbReference>
<dbReference type="EMBL" id="BAABAB010000022">
    <property type="protein sequence ID" value="GAA3627696.1"/>
    <property type="molecule type" value="Genomic_DNA"/>
</dbReference>
<accession>A0ABP7A9I3</accession>
<evidence type="ECO:0000259" key="3">
    <source>
        <dbReference type="PROSITE" id="PS50125"/>
    </source>
</evidence>
<name>A0ABP7A9I3_9ACTN</name>
<comment type="caution">
    <text evidence="4">The sequence shown here is derived from an EMBL/GenBank/DDBJ whole genome shotgun (WGS) entry which is preliminary data.</text>
</comment>